<evidence type="ECO:0000256" key="1">
    <source>
        <dbReference type="SAM" id="MobiDB-lite"/>
    </source>
</evidence>
<dbReference type="Proteomes" id="UP000032141">
    <property type="component" value="Chromosome C7"/>
</dbReference>
<reference evidence="2 3" key="1">
    <citation type="journal article" date="2014" name="Genome Biol.">
        <title>Transcriptome and methylome profiling reveals relics of genome dominance in the mesopolyploid Brassica oleracea.</title>
        <authorList>
            <person name="Parkin I.A."/>
            <person name="Koh C."/>
            <person name="Tang H."/>
            <person name="Robinson S.J."/>
            <person name="Kagale S."/>
            <person name="Clarke W.E."/>
            <person name="Town C.D."/>
            <person name="Nixon J."/>
            <person name="Krishnakumar V."/>
            <person name="Bidwell S.L."/>
            <person name="Denoeud F."/>
            <person name="Belcram H."/>
            <person name="Links M.G."/>
            <person name="Just J."/>
            <person name="Clarke C."/>
            <person name="Bender T."/>
            <person name="Huebert T."/>
            <person name="Mason A.S."/>
            <person name="Pires J.C."/>
            <person name="Barker G."/>
            <person name="Moore J."/>
            <person name="Walley P.G."/>
            <person name="Manoli S."/>
            <person name="Batley J."/>
            <person name="Edwards D."/>
            <person name="Nelson M.N."/>
            <person name="Wang X."/>
            <person name="Paterson A.H."/>
            <person name="King G."/>
            <person name="Bancroft I."/>
            <person name="Chalhoub B."/>
            <person name="Sharpe A.G."/>
        </authorList>
    </citation>
    <scope>NUCLEOTIDE SEQUENCE</scope>
    <source>
        <strain evidence="2 3">cv. TO1000</strain>
    </source>
</reference>
<dbReference type="EnsemblPlants" id="Bo7g031850.1">
    <property type="protein sequence ID" value="Bo7g031850.1"/>
    <property type="gene ID" value="Bo7g031850"/>
</dbReference>
<dbReference type="HOGENOM" id="CLU_2389276_0_0_1"/>
<evidence type="ECO:0000313" key="3">
    <source>
        <dbReference type="Proteomes" id="UP000032141"/>
    </source>
</evidence>
<feature type="compositionally biased region" description="Polar residues" evidence="1">
    <location>
        <begin position="34"/>
        <end position="46"/>
    </location>
</feature>
<organism evidence="2 3">
    <name type="scientific">Brassica oleracea var. oleracea</name>
    <dbReference type="NCBI Taxonomy" id="109376"/>
    <lineage>
        <taxon>Eukaryota</taxon>
        <taxon>Viridiplantae</taxon>
        <taxon>Streptophyta</taxon>
        <taxon>Embryophyta</taxon>
        <taxon>Tracheophyta</taxon>
        <taxon>Spermatophyta</taxon>
        <taxon>Magnoliopsida</taxon>
        <taxon>eudicotyledons</taxon>
        <taxon>Gunneridae</taxon>
        <taxon>Pentapetalae</taxon>
        <taxon>rosids</taxon>
        <taxon>malvids</taxon>
        <taxon>Brassicales</taxon>
        <taxon>Brassicaceae</taxon>
        <taxon>Brassiceae</taxon>
        <taxon>Brassica</taxon>
    </lineage>
</organism>
<proteinExistence type="predicted"/>
<name>A0A0D3D4Z7_BRAOL</name>
<keyword evidence="3" id="KW-1185">Reference proteome</keyword>
<accession>A0A0D3D4Z7</accession>
<sequence length="94" mass="10580">MDSQSLNTLAQLEAINEQMDEDREEDEAEPQAAHSETQETLQPGSTQTIFQSNKRLKADVWKEYIAIGVGSDGKKRGRCIYCSKDVLKYGPDGW</sequence>
<reference evidence="2" key="2">
    <citation type="submission" date="2015-03" db="UniProtKB">
        <authorList>
            <consortium name="EnsemblPlants"/>
        </authorList>
    </citation>
    <scope>IDENTIFICATION</scope>
</reference>
<evidence type="ECO:0000313" key="2">
    <source>
        <dbReference type="EnsemblPlants" id="Bo7g031850.1"/>
    </source>
</evidence>
<feature type="compositionally biased region" description="Acidic residues" evidence="1">
    <location>
        <begin position="18"/>
        <end position="29"/>
    </location>
</feature>
<feature type="region of interest" description="Disordered" evidence="1">
    <location>
        <begin position="17"/>
        <end position="46"/>
    </location>
</feature>
<dbReference type="eggNOG" id="KOG1121">
    <property type="taxonomic scope" value="Eukaryota"/>
</dbReference>
<protein>
    <submittedName>
        <fullName evidence="2">Uncharacterized protein</fullName>
    </submittedName>
</protein>
<dbReference type="AlphaFoldDB" id="A0A0D3D4Z7"/>
<dbReference type="Gramene" id="Bo7g031850.1">
    <property type="protein sequence ID" value="Bo7g031850.1"/>
    <property type="gene ID" value="Bo7g031850"/>
</dbReference>